<feature type="compositionally biased region" description="Low complexity" evidence="1">
    <location>
        <begin position="146"/>
        <end position="155"/>
    </location>
</feature>
<feature type="region of interest" description="Disordered" evidence="1">
    <location>
        <begin position="86"/>
        <end position="130"/>
    </location>
</feature>
<feature type="region of interest" description="Disordered" evidence="1">
    <location>
        <begin position="136"/>
        <end position="155"/>
    </location>
</feature>
<feature type="compositionally biased region" description="Acidic residues" evidence="1">
    <location>
        <begin position="775"/>
        <end position="790"/>
    </location>
</feature>
<feature type="compositionally biased region" description="Pro residues" evidence="1">
    <location>
        <begin position="113"/>
        <end position="124"/>
    </location>
</feature>
<dbReference type="AlphaFoldDB" id="A0A8J5FY51"/>
<sequence>MATANALVTNQAEAEESAEEEVASKAAHKRFESLTMVRNKAIKGKGAWYWAHLEPVLVPGSEAAIPKAVKLRCSLCDTVFSASNPSRTASEHLKRGTCPNFASPSSSAALPLASPPPPPPPPKPISAIAPCDSNLTAGPNCRKRSSPSGAASHSPAHLHLPRFAAVDPARFSLSPATPAAGSSGEVLFSTPPPLPLLLPPPLPVFSSGKEDLGSLGMLEGSVKRLKSPKSFSAPSLSKPQMDSALSLLSDWFHESAGTGAISLSSAEHPKFRAFLGNVGLPLVSRRDLVGHRLEGRYEEARAEADARIHDALFFQLSSDGWKKPQDSSSSIINMTVNLPNGTIVFHRSLVTHGRAVSKSAEEVLLDTITDIAGEGNTQRCAGIIADKFKSKALLELESQYPWMVNLSCLLQGLRGLIKDIARELPLVHTVAAKCYKLASFFNKHPQVRSIFHKYQLQELDNVCLLRVPPSYDAAEGVAPALSVFPMIEDILSSARAVQSVVLHESYKSICRDDPTARDMADMVLEMSFWNQLESVHALVRLLEDMVLETEAERPLVGQSLPLWEELRSKVSDWSSKYNIKLAPLEKVIDKRFKKHYHPAWPAAFVLDPLYLVKDVSGKYLPPFKSLSSHQEKDVDKLITRLVSRDEAHIALMELMKWRTEGLDPLYAQAVQVRQRDPATGKLKVANPQSSRLVWETYLNEFKCLGKVAVRLIFLHATSCGFKHNPSLLHRACCNSRLAAGVDRMHKLIFVAANAKLERRDFSSEEEKDSALFINGEDEEEEEEDDNDNDLNESTFAEASTV</sequence>
<feature type="compositionally biased region" description="Low complexity" evidence="1">
    <location>
        <begin position="102"/>
        <end position="112"/>
    </location>
</feature>
<feature type="domain" description="DUF7963" evidence="2">
    <location>
        <begin position="18"/>
        <end position="101"/>
    </location>
</feature>
<gene>
    <name evidence="3" type="ORF">ZIOFF_042858</name>
</gene>
<dbReference type="InterPro" id="IPR058269">
    <property type="entry name" value="DUF7963"/>
</dbReference>
<accession>A0A8J5FY51</accession>
<dbReference type="OrthoDB" id="1873691at2759"/>
<reference evidence="3 4" key="1">
    <citation type="submission" date="2020-08" db="EMBL/GenBank/DDBJ databases">
        <title>Plant Genome Project.</title>
        <authorList>
            <person name="Zhang R.-G."/>
        </authorList>
    </citation>
    <scope>NUCLEOTIDE SEQUENCE [LARGE SCALE GENOMIC DNA]</scope>
    <source>
        <tissue evidence="3">Rhizome</tissue>
    </source>
</reference>
<organism evidence="3 4">
    <name type="scientific">Zingiber officinale</name>
    <name type="common">Ginger</name>
    <name type="synonym">Amomum zingiber</name>
    <dbReference type="NCBI Taxonomy" id="94328"/>
    <lineage>
        <taxon>Eukaryota</taxon>
        <taxon>Viridiplantae</taxon>
        <taxon>Streptophyta</taxon>
        <taxon>Embryophyta</taxon>
        <taxon>Tracheophyta</taxon>
        <taxon>Spermatophyta</taxon>
        <taxon>Magnoliopsida</taxon>
        <taxon>Liliopsida</taxon>
        <taxon>Zingiberales</taxon>
        <taxon>Zingiberaceae</taxon>
        <taxon>Zingiber</taxon>
    </lineage>
</organism>
<feature type="compositionally biased region" description="Polar residues" evidence="1">
    <location>
        <begin position="1"/>
        <end position="11"/>
    </location>
</feature>
<evidence type="ECO:0000313" key="4">
    <source>
        <dbReference type="Proteomes" id="UP000734854"/>
    </source>
</evidence>
<keyword evidence="4" id="KW-1185">Reference proteome</keyword>
<feature type="region of interest" description="Disordered" evidence="1">
    <location>
        <begin position="1"/>
        <end position="21"/>
    </location>
</feature>
<dbReference type="PANTHER" id="PTHR32166">
    <property type="entry name" value="OSJNBA0013A04.12 PROTEIN"/>
    <property type="match status" value="1"/>
</dbReference>
<dbReference type="Pfam" id="PF25908">
    <property type="entry name" value="DUF7963"/>
    <property type="match status" value="1"/>
</dbReference>
<feature type="region of interest" description="Disordered" evidence="1">
    <location>
        <begin position="761"/>
        <end position="801"/>
    </location>
</feature>
<evidence type="ECO:0000259" key="2">
    <source>
        <dbReference type="Pfam" id="PF25908"/>
    </source>
</evidence>
<dbReference type="EMBL" id="JACMSC010000012">
    <property type="protein sequence ID" value="KAG6495067.1"/>
    <property type="molecule type" value="Genomic_DNA"/>
</dbReference>
<evidence type="ECO:0000313" key="3">
    <source>
        <dbReference type="EMBL" id="KAG6495067.1"/>
    </source>
</evidence>
<proteinExistence type="predicted"/>
<dbReference type="PANTHER" id="PTHR32166:SF24">
    <property type="entry name" value="F16P17.2 PROTEIN"/>
    <property type="match status" value="1"/>
</dbReference>
<evidence type="ECO:0000256" key="1">
    <source>
        <dbReference type="SAM" id="MobiDB-lite"/>
    </source>
</evidence>
<protein>
    <recommendedName>
        <fullName evidence="2">DUF7963 domain-containing protein</fullName>
    </recommendedName>
</protein>
<comment type="caution">
    <text evidence="3">The sequence shown here is derived from an EMBL/GenBank/DDBJ whole genome shotgun (WGS) entry which is preliminary data.</text>
</comment>
<dbReference type="Proteomes" id="UP000734854">
    <property type="component" value="Unassembled WGS sequence"/>
</dbReference>
<name>A0A8J5FY51_ZINOF</name>